<organism evidence="1 2">
    <name type="scientific">Ancylostoma ceylanicum</name>
    <dbReference type="NCBI Taxonomy" id="53326"/>
    <lineage>
        <taxon>Eukaryota</taxon>
        <taxon>Metazoa</taxon>
        <taxon>Ecdysozoa</taxon>
        <taxon>Nematoda</taxon>
        <taxon>Chromadorea</taxon>
        <taxon>Rhabditida</taxon>
        <taxon>Rhabditina</taxon>
        <taxon>Rhabditomorpha</taxon>
        <taxon>Strongyloidea</taxon>
        <taxon>Ancylostomatidae</taxon>
        <taxon>Ancylostomatinae</taxon>
        <taxon>Ancylostoma</taxon>
    </lineage>
</organism>
<reference evidence="2" key="1">
    <citation type="journal article" date="2015" name="Nat. Genet.">
        <title>The genome and transcriptome of the zoonotic hookworm Ancylostoma ceylanicum identify infection-specific gene families.</title>
        <authorList>
            <person name="Schwarz E.M."/>
            <person name="Hu Y."/>
            <person name="Antoshechkin I."/>
            <person name="Miller M.M."/>
            <person name="Sternberg P.W."/>
            <person name="Aroian R.V."/>
        </authorList>
    </citation>
    <scope>NUCLEOTIDE SEQUENCE</scope>
    <source>
        <strain evidence="2">HY135</strain>
    </source>
</reference>
<evidence type="ECO:0000313" key="1">
    <source>
        <dbReference type="EMBL" id="EYC06020.1"/>
    </source>
</evidence>
<sequence>MHSARIFRLSEIRNQCSSSGSANVPEKLDSSAAAGVFAWPSEVQLFLQRLVTPLLLLSLFTSDRMKAEKLKPVRGRVSTNKIQKLIRSDSRVALNVNVSPQLALSCLAFCS</sequence>
<protein>
    <submittedName>
        <fullName evidence="1">Uncharacterized protein</fullName>
    </submittedName>
</protein>
<proteinExistence type="predicted"/>
<accession>A0A016TTB9</accession>
<gene>
    <name evidence="1" type="primary">Acey_s0078.g1150</name>
    <name evidence="1" type="ORF">Y032_0078g1150</name>
</gene>
<evidence type="ECO:0000313" key="2">
    <source>
        <dbReference type="Proteomes" id="UP000024635"/>
    </source>
</evidence>
<comment type="caution">
    <text evidence="1">The sequence shown here is derived from an EMBL/GenBank/DDBJ whole genome shotgun (WGS) entry which is preliminary data.</text>
</comment>
<dbReference type="EMBL" id="JARK01001414">
    <property type="protein sequence ID" value="EYC06020.1"/>
    <property type="molecule type" value="Genomic_DNA"/>
</dbReference>
<keyword evidence="2" id="KW-1185">Reference proteome</keyword>
<dbReference type="Proteomes" id="UP000024635">
    <property type="component" value="Unassembled WGS sequence"/>
</dbReference>
<name>A0A016TTB9_9BILA</name>
<dbReference type="AlphaFoldDB" id="A0A016TTB9"/>